<dbReference type="Pfam" id="PF01419">
    <property type="entry name" value="Jacalin"/>
    <property type="match status" value="1"/>
</dbReference>
<dbReference type="OrthoDB" id="581739at2759"/>
<name>A0A9Q0H0N0_9MAGN</name>
<feature type="domain" description="Jacalin-type lectin" evidence="2">
    <location>
        <begin position="12"/>
        <end position="84"/>
    </location>
</feature>
<keyword evidence="1" id="KW-0430">Lectin</keyword>
<comment type="caution">
    <text evidence="3">The sequence shown here is derived from an EMBL/GenBank/DDBJ whole genome shotgun (WGS) entry which is preliminary data.</text>
</comment>
<protein>
    <recommendedName>
        <fullName evidence="2">Jacalin-type lectin domain-containing protein</fullName>
    </recommendedName>
</protein>
<dbReference type="AlphaFoldDB" id="A0A9Q0H0N0"/>
<dbReference type="Proteomes" id="UP001141806">
    <property type="component" value="Unassembled WGS sequence"/>
</dbReference>
<dbReference type="Gene3D" id="2.100.10.30">
    <property type="entry name" value="Jacalin-like lectin domain"/>
    <property type="match status" value="1"/>
</dbReference>
<dbReference type="GO" id="GO:0030246">
    <property type="term" value="F:carbohydrate binding"/>
    <property type="evidence" value="ECO:0007669"/>
    <property type="project" value="UniProtKB-KW"/>
</dbReference>
<evidence type="ECO:0000313" key="3">
    <source>
        <dbReference type="EMBL" id="KAJ4957045.1"/>
    </source>
</evidence>
<evidence type="ECO:0000259" key="2">
    <source>
        <dbReference type="Pfam" id="PF01419"/>
    </source>
</evidence>
<dbReference type="EMBL" id="JAMYWD010000011">
    <property type="protein sequence ID" value="KAJ4957045.1"/>
    <property type="molecule type" value="Genomic_DNA"/>
</dbReference>
<sequence>MVLEFPVGSVLMERHGGGRLNFRMFILAEDDSIILVRGSYISIGGGSSLKSLSIRTTLGEYGPYKHDPNIRQFNFEVEAGKFMGYSLGAIDIYMHTEATVTLEEIMEQGGTIDKILISSLV</sequence>
<gene>
    <name evidence="3" type="ORF">NE237_013828</name>
</gene>
<organism evidence="3 4">
    <name type="scientific">Protea cynaroides</name>
    <dbReference type="NCBI Taxonomy" id="273540"/>
    <lineage>
        <taxon>Eukaryota</taxon>
        <taxon>Viridiplantae</taxon>
        <taxon>Streptophyta</taxon>
        <taxon>Embryophyta</taxon>
        <taxon>Tracheophyta</taxon>
        <taxon>Spermatophyta</taxon>
        <taxon>Magnoliopsida</taxon>
        <taxon>Proteales</taxon>
        <taxon>Proteaceae</taxon>
        <taxon>Protea</taxon>
    </lineage>
</organism>
<proteinExistence type="predicted"/>
<evidence type="ECO:0000256" key="1">
    <source>
        <dbReference type="ARBA" id="ARBA00022734"/>
    </source>
</evidence>
<dbReference type="SUPFAM" id="SSF51101">
    <property type="entry name" value="Mannose-binding lectins"/>
    <property type="match status" value="1"/>
</dbReference>
<dbReference type="InterPro" id="IPR001229">
    <property type="entry name" value="Jacalin-like_lectin_dom"/>
</dbReference>
<keyword evidence="4" id="KW-1185">Reference proteome</keyword>
<dbReference type="InterPro" id="IPR036404">
    <property type="entry name" value="Jacalin-like_lectin_dom_sf"/>
</dbReference>
<accession>A0A9Q0H0N0</accession>
<reference evidence="3" key="1">
    <citation type="journal article" date="2023" name="Plant J.">
        <title>The genome of the king protea, Protea cynaroides.</title>
        <authorList>
            <person name="Chang J."/>
            <person name="Duong T.A."/>
            <person name="Schoeman C."/>
            <person name="Ma X."/>
            <person name="Roodt D."/>
            <person name="Barker N."/>
            <person name="Li Z."/>
            <person name="Van de Peer Y."/>
            <person name="Mizrachi E."/>
        </authorList>
    </citation>
    <scope>NUCLEOTIDE SEQUENCE</scope>
    <source>
        <tissue evidence="3">Young leaves</tissue>
    </source>
</reference>
<evidence type="ECO:0000313" key="4">
    <source>
        <dbReference type="Proteomes" id="UP001141806"/>
    </source>
</evidence>